<dbReference type="GO" id="GO:0050080">
    <property type="term" value="F:malonyl-CoA decarboxylase activity"/>
    <property type="evidence" value="ECO:0007669"/>
    <property type="project" value="InterPro"/>
</dbReference>
<feature type="domain" description="Malonyl-CoA decarboxylase C-terminal" evidence="1">
    <location>
        <begin position="162"/>
        <end position="401"/>
    </location>
</feature>
<dbReference type="InterPro" id="IPR007956">
    <property type="entry name" value="Malonyl_CoA_deC_C"/>
</dbReference>
<dbReference type="EMBL" id="UINC01001483">
    <property type="protein sequence ID" value="SUZ81861.1"/>
    <property type="molecule type" value="Genomic_DNA"/>
</dbReference>
<accession>A0A381QR74</accession>
<dbReference type="PANTHER" id="PTHR28641">
    <property type="match status" value="1"/>
</dbReference>
<dbReference type="Gene3D" id="1.20.140.90">
    <property type="entry name" value="Malonyl-CoA decarboxylase, oligemerization domain"/>
    <property type="match status" value="1"/>
</dbReference>
<dbReference type="AlphaFoldDB" id="A0A381QR74"/>
<dbReference type="Pfam" id="PF17408">
    <property type="entry name" value="MCD_N"/>
    <property type="match status" value="1"/>
</dbReference>
<proteinExistence type="predicted"/>
<dbReference type="InterPro" id="IPR038351">
    <property type="entry name" value="MCD_N_sf"/>
</dbReference>
<feature type="domain" description="Malonyl-CoA decarboxylase N-terminal" evidence="2">
    <location>
        <begin position="76"/>
        <end position="159"/>
    </location>
</feature>
<evidence type="ECO:0008006" key="4">
    <source>
        <dbReference type="Google" id="ProtNLM"/>
    </source>
</evidence>
<dbReference type="GO" id="GO:0006633">
    <property type="term" value="P:fatty acid biosynthetic process"/>
    <property type="evidence" value="ECO:0007669"/>
    <property type="project" value="InterPro"/>
</dbReference>
<organism evidence="3">
    <name type="scientific">marine metagenome</name>
    <dbReference type="NCBI Taxonomy" id="408172"/>
    <lineage>
        <taxon>unclassified sequences</taxon>
        <taxon>metagenomes</taxon>
        <taxon>ecological metagenomes</taxon>
    </lineage>
</organism>
<protein>
    <recommendedName>
        <fullName evidence="4">Malonyl-CoA decarboxylase C-terminal domain-containing protein</fullName>
    </recommendedName>
</protein>
<dbReference type="Pfam" id="PF05292">
    <property type="entry name" value="MCD"/>
    <property type="match status" value="1"/>
</dbReference>
<dbReference type="InterPro" id="IPR035372">
    <property type="entry name" value="MCD_N"/>
</dbReference>
<dbReference type="PANTHER" id="PTHR28641:SF1">
    <property type="entry name" value="MALONYL-COA DECARBOXYLASE, MITOCHONDRIAL"/>
    <property type="match status" value="1"/>
</dbReference>
<evidence type="ECO:0000259" key="2">
    <source>
        <dbReference type="Pfam" id="PF17408"/>
    </source>
</evidence>
<dbReference type="Gene3D" id="3.40.630.150">
    <property type="entry name" value="Malonyl-CoA decarboxylase, catalytic domain"/>
    <property type="match status" value="1"/>
</dbReference>
<sequence>MAFGRFQDFLSGLVKRQRGLFFTGSEEASIDELLDKLMGTVGEVSAIVTARQVLDHYDDLTDDQKLEFFKNLEQNYNANQVAVKLAFEAYDEEPSSTNLNKLSKAAEPMRHELLRRLNSTPDAAHNLVGMRTDLRKYLRDNPELNSVDEDFVRLFSSWFGRGFLVLKTINWSTSAAVLERIIRYEAVHEIKDWDDLRSRIDPPNRRCFAFFHPALVDEPLIFVEVALLKDIPTSIYSILEDKGTGAIDSSEYSTAVFYSISNCQPGLQNISFGNFLIKQVVQELQGEFPSIKTFVTLSPISGLQAWLDTNTDLETPELIDLKNQVNALSFNKEATEEHGHLIKQVVFNYLLQAKKGKYPADPVARFHLGNGAYVYQLHTGADFSEKGLSQSRGAMVNYMYDLRYIEINHERYATDGDIEFNDKLKSLLLES</sequence>
<dbReference type="InterPro" id="IPR038917">
    <property type="entry name" value="Malonyl_CoA_deC"/>
</dbReference>
<gene>
    <name evidence="3" type="ORF">METZ01_LOCUS34715</name>
</gene>
<evidence type="ECO:0000259" key="1">
    <source>
        <dbReference type="Pfam" id="PF05292"/>
    </source>
</evidence>
<reference evidence="3" key="1">
    <citation type="submission" date="2018-05" db="EMBL/GenBank/DDBJ databases">
        <authorList>
            <person name="Lanie J.A."/>
            <person name="Ng W.-L."/>
            <person name="Kazmierczak K.M."/>
            <person name="Andrzejewski T.M."/>
            <person name="Davidsen T.M."/>
            <person name="Wayne K.J."/>
            <person name="Tettelin H."/>
            <person name="Glass J.I."/>
            <person name="Rusch D."/>
            <person name="Podicherti R."/>
            <person name="Tsui H.-C.T."/>
            <person name="Winkler M.E."/>
        </authorList>
    </citation>
    <scope>NUCLEOTIDE SEQUENCE</scope>
</reference>
<name>A0A381QR74_9ZZZZ</name>
<dbReference type="InterPro" id="IPR042303">
    <property type="entry name" value="Malonyl_CoA_deC_C_sf"/>
</dbReference>
<evidence type="ECO:0000313" key="3">
    <source>
        <dbReference type="EMBL" id="SUZ81861.1"/>
    </source>
</evidence>